<feature type="domain" description="SGNH hydrolase-type esterase" evidence="1">
    <location>
        <begin position="35"/>
        <end position="224"/>
    </location>
</feature>
<dbReference type="InterPro" id="IPR051532">
    <property type="entry name" value="Ester_Hydrolysis_Enzymes"/>
</dbReference>
<dbReference type="InterPro" id="IPR036514">
    <property type="entry name" value="SGNH_hydro_sf"/>
</dbReference>
<keyword evidence="2" id="KW-0378">Hydrolase</keyword>
<dbReference type="CDD" id="cd01834">
    <property type="entry name" value="SGNH_hydrolase_like_2"/>
    <property type="match status" value="1"/>
</dbReference>
<accession>A0ABP9CE13</accession>
<proteinExistence type="predicted"/>
<dbReference type="Gene3D" id="3.40.50.1110">
    <property type="entry name" value="SGNH hydrolase"/>
    <property type="match status" value="1"/>
</dbReference>
<comment type="caution">
    <text evidence="2">The sequence shown here is derived from an EMBL/GenBank/DDBJ whole genome shotgun (WGS) entry which is preliminary data.</text>
</comment>
<organism evidence="2 3">
    <name type="scientific">Olivibacter ginsenosidimutans</name>
    <dbReference type="NCBI Taxonomy" id="1176537"/>
    <lineage>
        <taxon>Bacteria</taxon>
        <taxon>Pseudomonadati</taxon>
        <taxon>Bacteroidota</taxon>
        <taxon>Sphingobacteriia</taxon>
        <taxon>Sphingobacteriales</taxon>
        <taxon>Sphingobacteriaceae</taxon>
        <taxon>Olivibacter</taxon>
    </lineage>
</organism>
<dbReference type="Proteomes" id="UP001501411">
    <property type="component" value="Unassembled WGS sequence"/>
</dbReference>
<evidence type="ECO:0000313" key="3">
    <source>
        <dbReference type="Proteomes" id="UP001501411"/>
    </source>
</evidence>
<dbReference type="EMBL" id="BAABIQ010000044">
    <property type="protein sequence ID" value="GAA4808784.1"/>
    <property type="molecule type" value="Genomic_DNA"/>
</dbReference>
<name>A0ABP9CE13_9SPHI</name>
<dbReference type="PANTHER" id="PTHR30383:SF5">
    <property type="entry name" value="SGNH HYDROLASE-TYPE ESTERASE DOMAIN-CONTAINING PROTEIN"/>
    <property type="match status" value="1"/>
</dbReference>
<evidence type="ECO:0000259" key="1">
    <source>
        <dbReference type="Pfam" id="PF13472"/>
    </source>
</evidence>
<evidence type="ECO:0000313" key="2">
    <source>
        <dbReference type="EMBL" id="GAA4808784.1"/>
    </source>
</evidence>
<dbReference type="SUPFAM" id="SSF52266">
    <property type="entry name" value="SGNH hydrolase"/>
    <property type="match status" value="1"/>
</dbReference>
<protein>
    <submittedName>
        <fullName evidence="2">SGNH/GDSL hydrolase family protein</fullName>
    </submittedName>
</protein>
<reference evidence="3" key="1">
    <citation type="journal article" date="2019" name="Int. J. Syst. Evol. Microbiol.">
        <title>The Global Catalogue of Microorganisms (GCM) 10K type strain sequencing project: providing services to taxonomists for standard genome sequencing and annotation.</title>
        <authorList>
            <consortium name="The Broad Institute Genomics Platform"/>
            <consortium name="The Broad Institute Genome Sequencing Center for Infectious Disease"/>
            <person name="Wu L."/>
            <person name="Ma J."/>
        </authorList>
    </citation>
    <scope>NUCLEOTIDE SEQUENCE [LARGE SCALE GENOMIC DNA]</scope>
    <source>
        <strain evidence="3">JCM 18200</strain>
    </source>
</reference>
<keyword evidence="3" id="KW-1185">Reference proteome</keyword>
<dbReference type="InterPro" id="IPR013830">
    <property type="entry name" value="SGNH_hydro"/>
</dbReference>
<dbReference type="Pfam" id="PF13472">
    <property type="entry name" value="Lipase_GDSL_2"/>
    <property type="match status" value="1"/>
</dbReference>
<gene>
    <name evidence="2" type="ORF">GCM10023231_42570</name>
</gene>
<dbReference type="PANTHER" id="PTHR30383">
    <property type="entry name" value="THIOESTERASE 1/PROTEASE 1/LYSOPHOSPHOLIPASE L1"/>
    <property type="match status" value="1"/>
</dbReference>
<sequence>MKKIPLFLVILLMGAINGTFAQLLQPFKKGDRVVFAGNSITEAGLYENYIWLYYITHFPKERLQVFNGGVGGDVAGQIYARLSKDLLAKDPSVLVVTFGMNDSRYFEYGDTTKTAQVTQDAVDTSYASFLKIEKELKAHSRIQKILMTSSPYDETMQNKDNYFKGKSHTLDLIARFQEEAAQRNGWGFVDLLHPMLDITYREQQQKPDFTLTGPDRIHPGSAGHFVMAYFFLKAQGLAGKPVADIVINAEGKLSRSENAQVKHVQQKEGEISFDYLAHSLPYPIDTLPRVWQNNQIQKEALDVIPFTQEFNQERITVEGLKSGNYILKIDGEEMGTYTAEECGKGINLAEITHTPQYQQALQLMDLNRKHRELEAKFRNYYWVNYDFLQEKGLLLADNAAAMDTIMKHQEDNGWLKAKTNDYKEVVTPSTRKRLEKEMQGLRDEMYRVNKPKKHQVTLTAI</sequence>
<dbReference type="RefSeq" id="WP_345235380.1">
    <property type="nucleotide sequence ID" value="NZ_BAABIQ010000044.1"/>
</dbReference>
<dbReference type="GO" id="GO:0016787">
    <property type="term" value="F:hydrolase activity"/>
    <property type="evidence" value="ECO:0007669"/>
    <property type="project" value="UniProtKB-KW"/>
</dbReference>